<dbReference type="Proteomes" id="UP000094893">
    <property type="component" value="Unassembled WGS sequence"/>
</dbReference>
<comment type="caution">
    <text evidence="8">The sequence shown here is derived from an EMBL/GenBank/DDBJ whole genome shotgun (WGS) entry which is preliminary data.</text>
</comment>
<reference evidence="8 10" key="1">
    <citation type="journal article" date="2016" name="Int. J. Mol. Sci.">
        <title>Comparative genomics of the extreme acidophile Acidithiobacillus thiooxidans reveals intraspecific divergence and niche adaptation.</title>
        <authorList>
            <person name="Zhang X."/>
            <person name="Feng X."/>
            <person name="Tao J."/>
            <person name="Ma L."/>
            <person name="Xiao Y."/>
            <person name="Liang Y."/>
            <person name="Liu X."/>
            <person name="Yin H."/>
        </authorList>
    </citation>
    <scope>NUCLEOTIDE SEQUENCE [LARGE SCALE GENOMIC DNA]</scope>
    <source>
        <strain evidence="9 10">A02</strain>
        <strain evidence="8">DXS-W</strain>
    </source>
</reference>
<keyword evidence="2" id="KW-0805">Transcription regulation</keyword>
<dbReference type="InterPro" id="IPR013249">
    <property type="entry name" value="RNA_pol_sigma70_r4_t2"/>
</dbReference>
<keyword evidence="3" id="KW-0731">Sigma factor</keyword>
<keyword evidence="5" id="KW-0804">Transcription</keyword>
<evidence type="ECO:0000256" key="4">
    <source>
        <dbReference type="ARBA" id="ARBA00023125"/>
    </source>
</evidence>
<dbReference type="EMBL" id="LWRY01000244">
    <property type="protein sequence ID" value="OCX68915.1"/>
    <property type="molecule type" value="Genomic_DNA"/>
</dbReference>
<dbReference type="GO" id="GO:0003677">
    <property type="term" value="F:DNA binding"/>
    <property type="evidence" value="ECO:0007669"/>
    <property type="project" value="UniProtKB-KW"/>
</dbReference>
<dbReference type="STRING" id="930.GCA_002079865_01874"/>
<dbReference type="GO" id="GO:0016987">
    <property type="term" value="F:sigma factor activity"/>
    <property type="evidence" value="ECO:0007669"/>
    <property type="project" value="UniProtKB-KW"/>
</dbReference>
<name>A0A1C2IWT5_ACITH</name>
<dbReference type="SUPFAM" id="SSF88946">
    <property type="entry name" value="Sigma2 domain of RNA polymerase sigma factors"/>
    <property type="match status" value="1"/>
</dbReference>
<dbReference type="Gene3D" id="1.10.10.10">
    <property type="entry name" value="Winged helix-like DNA-binding domain superfamily/Winged helix DNA-binding domain"/>
    <property type="match status" value="1"/>
</dbReference>
<dbReference type="GO" id="GO:0006352">
    <property type="term" value="P:DNA-templated transcription initiation"/>
    <property type="evidence" value="ECO:0007669"/>
    <property type="project" value="InterPro"/>
</dbReference>
<protein>
    <submittedName>
        <fullName evidence="8">RNA polymerase subunit sigma-70</fullName>
    </submittedName>
</protein>
<dbReference type="Proteomes" id="UP000095008">
    <property type="component" value="Unassembled WGS sequence"/>
</dbReference>
<dbReference type="EMBL" id="LWSA01000192">
    <property type="protein sequence ID" value="OCX70668.1"/>
    <property type="molecule type" value="Genomic_DNA"/>
</dbReference>
<dbReference type="InterPro" id="IPR014284">
    <property type="entry name" value="RNA_pol_sigma-70_dom"/>
</dbReference>
<evidence type="ECO:0000259" key="7">
    <source>
        <dbReference type="Pfam" id="PF08281"/>
    </source>
</evidence>
<evidence type="ECO:0000256" key="3">
    <source>
        <dbReference type="ARBA" id="ARBA00023082"/>
    </source>
</evidence>
<evidence type="ECO:0000259" key="6">
    <source>
        <dbReference type="Pfam" id="PF04542"/>
    </source>
</evidence>
<feature type="domain" description="RNA polymerase sigma-70 region 2" evidence="6">
    <location>
        <begin position="17"/>
        <end position="81"/>
    </location>
</feature>
<dbReference type="PANTHER" id="PTHR43133:SF8">
    <property type="entry name" value="RNA POLYMERASE SIGMA FACTOR HI_1459-RELATED"/>
    <property type="match status" value="1"/>
</dbReference>
<dbReference type="InterPro" id="IPR013324">
    <property type="entry name" value="RNA_pol_sigma_r3/r4-like"/>
</dbReference>
<dbReference type="AlphaFoldDB" id="A0A1C2IWT5"/>
<dbReference type="InterPro" id="IPR013325">
    <property type="entry name" value="RNA_pol_sigma_r2"/>
</dbReference>
<comment type="similarity">
    <text evidence="1">Belongs to the sigma-70 factor family. ECF subfamily.</text>
</comment>
<proteinExistence type="inferred from homology"/>
<evidence type="ECO:0000313" key="9">
    <source>
        <dbReference type="EMBL" id="OCX70668.1"/>
    </source>
</evidence>
<evidence type="ECO:0000313" key="10">
    <source>
        <dbReference type="Proteomes" id="UP000094893"/>
    </source>
</evidence>
<dbReference type="InterPro" id="IPR007627">
    <property type="entry name" value="RNA_pol_sigma70_r2"/>
</dbReference>
<evidence type="ECO:0000256" key="2">
    <source>
        <dbReference type="ARBA" id="ARBA00023015"/>
    </source>
</evidence>
<evidence type="ECO:0000313" key="11">
    <source>
        <dbReference type="Proteomes" id="UP000095008"/>
    </source>
</evidence>
<dbReference type="SUPFAM" id="SSF88659">
    <property type="entry name" value="Sigma3 and sigma4 domains of RNA polymerase sigma factors"/>
    <property type="match status" value="1"/>
</dbReference>
<organism evidence="8 11">
    <name type="scientific">Acidithiobacillus thiooxidans</name>
    <name type="common">Thiobacillus thiooxidans</name>
    <dbReference type="NCBI Taxonomy" id="930"/>
    <lineage>
        <taxon>Bacteria</taxon>
        <taxon>Pseudomonadati</taxon>
        <taxon>Pseudomonadota</taxon>
        <taxon>Acidithiobacillia</taxon>
        <taxon>Acidithiobacillales</taxon>
        <taxon>Acidithiobacillaceae</taxon>
        <taxon>Acidithiobacillus</taxon>
    </lineage>
</organism>
<dbReference type="InterPro" id="IPR039425">
    <property type="entry name" value="RNA_pol_sigma-70-like"/>
</dbReference>
<dbReference type="NCBIfam" id="TIGR02937">
    <property type="entry name" value="sigma70-ECF"/>
    <property type="match status" value="1"/>
</dbReference>
<keyword evidence="4" id="KW-0238">DNA-binding</keyword>
<evidence type="ECO:0000256" key="1">
    <source>
        <dbReference type="ARBA" id="ARBA00010641"/>
    </source>
</evidence>
<dbReference type="Pfam" id="PF04542">
    <property type="entry name" value="Sigma70_r2"/>
    <property type="match status" value="1"/>
</dbReference>
<evidence type="ECO:0000313" key="8">
    <source>
        <dbReference type="EMBL" id="OCX68915.1"/>
    </source>
</evidence>
<dbReference type="Gene3D" id="1.10.1740.10">
    <property type="match status" value="1"/>
</dbReference>
<accession>A0A1C2IWT5</accession>
<evidence type="ECO:0000256" key="5">
    <source>
        <dbReference type="ARBA" id="ARBA00023163"/>
    </source>
</evidence>
<gene>
    <name evidence="8" type="ORF">A6M23_16835</name>
    <name evidence="9" type="ORF">A6P07_13810</name>
</gene>
<dbReference type="RefSeq" id="WP_024894583.1">
    <property type="nucleotide sequence ID" value="NZ_JABBDV010000178.1"/>
</dbReference>
<sequence>MNHALKPLETCVTHAWKMHQAEIFGFLRHRLGDDDLSADLLQLVFLKALHEGRRFCELREPRAWLFTVARHVLTDNFRSQRDYVDLPEELAEPVAEVPAVDSLADCLPHVFTLLEAADRDILTCCELQGMTQKAYAASHGLSLAAAKSRLLRARLRLRAALMTVCEVRFDADSGQVCCHLPHKKPS</sequence>
<keyword evidence="11" id="KW-1185">Reference proteome</keyword>
<feature type="domain" description="RNA polymerase sigma factor 70 region 4 type 2" evidence="7">
    <location>
        <begin position="113"/>
        <end position="157"/>
    </location>
</feature>
<dbReference type="Pfam" id="PF08281">
    <property type="entry name" value="Sigma70_r4_2"/>
    <property type="match status" value="1"/>
</dbReference>
<dbReference type="eggNOG" id="COG1595">
    <property type="taxonomic scope" value="Bacteria"/>
</dbReference>
<dbReference type="PANTHER" id="PTHR43133">
    <property type="entry name" value="RNA POLYMERASE ECF-TYPE SIGMA FACTO"/>
    <property type="match status" value="1"/>
</dbReference>
<dbReference type="InterPro" id="IPR036388">
    <property type="entry name" value="WH-like_DNA-bd_sf"/>
</dbReference>